<dbReference type="AlphaFoldDB" id="A0A561XKJ9"/>
<protein>
    <submittedName>
        <fullName evidence="2">Uncharacterized protein</fullName>
    </submittedName>
</protein>
<dbReference type="GeneID" id="51112092"/>
<accession>A0A561XKJ9</accession>
<evidence type="ECO:0000313" key="3">
    <source>
        <dbReference type="Proteomes" id="UP000321485"/>
    </source>
</evidence>
<dbReference type="Proteomes" id="UP000321485">
    <property type="component" value="Unassembled WGS sequence"/>
</dbReference>
<feature type="region of interest" description="Disordered" evidence="1">
    <location>
        <begin position="1"/>
        <end position="20"/>
    </location>
</feature>
<dbReference type="EMBL" id="VJWE01000014">
    <property type="protein sequence ID" value="TWG36648.1"/>
    <property type="molecule type" value="Genomic_DNA"/>
</dbReference>
<dbReference type="RefSeq" id="WP_056064801.1">
    <property type="nucleotide sequence ID" value="NZ_CAXUSK020000001.1"/>
</dbReference>
<gene>
    <name evidence="2" type="ORF">ATF69_3038</name>
</gene>
<evidence type="ECO:0000256" key="1">
    <source>
        <dbReference type="SAM" id="MobiDB-lite"/>
    </source>
</evidence>
<comment type="caution">
    <text evidence="2">The sequence shown here is derived from an EMBL/GenBank/DDBJ whole genome shotgun (WGS) entry which is preliminary data.</text>
</comment>
<reference evidence="2 3" key="1">
    <citation type="journal article" date="2015" name="Stand. Genomic Sci.">
        <title>Genomic Encyclopedia of Bacterial and Archaeal Type Strains, Phase III: the genomes of soil and plant-associated and newly described type strains.</title>
        <authorList>
            <person name="Whitman W.B."/>
            <person name="Woyke T."/>
            <person name="Klenk H.P."/>
            <person name="Zhou Y."/>
            <person name="Lilburn T.G."/>
            <person name="Beck B.J."/>
            <person name="De Vos P."/>
            <person name="Vandamme P."/>
            <person name="Eisen J.A."/>
            <person name="Garrity G."/>
            <person name="Hugenholtz P."/>
            <person name="Kyrpides N.C."/>
        </authorList>
    </citation>
    <scope>NUCLEOTIDE SEQUENCE [LARGE SCALE GENOMIC DNA]</scope>
    <source>
        <strain evidence="2 3">DSM 64</strain>
    </source>
</reference>
<name>A0A561XKJ9_ACIDE</name>
<evidence type="ECO:0000313" key="2">
    <source>
        <dbReference type="EMBL" id="TWG36648.1"/>
    </source>
</evidence>
<proteinExistence type="predicted"/>
<organism evidence="2 3">
    <name type="scientific">Acidovorax delafieldii</name>
    <name type="common">Pseudomonas delafieldii</name>
    <dbReference type="NCBI Taxonomy" id="47920"/>
    <lineage>
        <taxon>Bacteria</taxon>
        <taxon>Pseudomonadati</taxon>
        <taxon>Pseudomonadota</taxon>
        <taxon>Betaproteobacteria</taxon>
        <taxon>Burkholderiales</taxon>
        <taxon>Comamonadaceae</taxon>
        <taxon>Acidovorax</taxon>
    </lineage>
</organism>
<sequence>MTQHATVHGHVTYTPGDGAPIAIPEGPIEVTTSADSTTLSWSVEEDIVGSAALPPDQFNQYVKDGKIRFKK</sequence>